<sequence>MPINVFGRRIPVEKKGKGSLPLLIVGPASLFKKEGLLPEELYDHFAVYFVDLFESTKDGESVDYSSLTLNHFVEAIEEIRKQLDLEKMVLFGHSSNGVLALEYANQHPERVFFNILVGTMPIWGNYRKTLMSVFFKGNASEKRKEIDDASQSILQNSEVSPESSSMQKFVRQYKSRKAHFFSDDNLIQSQPAIDELWNGIHLDEDLVKRYFEVIADYDFRLTKDNNTPAFIALGLYDASCPLYAWTDDIKSWFARKNQSIVYDSLLKVHIFESDHYPMSPVFKDAKPSLFMEKLQKFMDIFLEVDKSKSAKI</sequence>
<dbReference type="AlphaFoldDB" id="A0A0W0W4A7"/>
<organism evidence="2 3">
    <name type="scientific">Legionella maceachernii</name>
    <dbReference type="NCBI Taxonomy" id="466"/>
    <lineage>
        <taxon>Bacteria</taxon>
        <taxon>Pseudomonadati</taxon>
        <taxon>Pseudomonadota</taxon>
        <taxon>Gammaproteobacteria</taxon>
        <taxon>Legionellales</taxon>
        <taxon>Legionellaceae</taxon>
        <taxon>Legionella</taxon>
    </lineage>
</organism>
<dbReference type="Pfam" id="PF00561">
    <property type="entry name" value="Abhydrolase_1"/>
    <property type="match status" value="1"/>
</dbReference>
<dbReference type="EMBL" id="LNYL01000033">
    <property type="protein sequence ID" value="KTD27183.1"/>
    <property type="molecule type" value="Genomic_DNA"/>
</dbReference>
<feature type="domain" description="AB hydrolase-1" evidence="1">
    <location>
        <begin position="37"/>
        <end position="119"/>
    </location>
</feature>
<accession>A0A0W0W4A7</accession>
<dbReference type="SUPFAM" id="SSF53474">
    <property type="entry name" value="alpha/beta-Hydrolases"/>
    <property type="match status" value="1"/>
</dbReference>
<evidence type="ECO:0000313" key="3">
    <source>
        <dbReference type="Proteomes" id="UP000054908"/>
    </source>
</evidence>
<dbReference type="Gene3D" id="3.40.50.1820">
    <property type="entry name" value="alpha/beta hydrolase"/>
    <property type="match status" value="1"/>
</dbReference>
<proteinExistence type="predicted"/>
<dbReference type="GO" id="GO:0004177">
    <property type="term" value="F:aminopeptidase activity"/>
    <property type="evidence" value="ECO:0007669"/>
    <property type="project" value="UniProtKB-KW"/>
</dbReference>
<comment type="caution">
    <text evidence="2">The sequence shown here is derived from an EMBL/GenBank/DDBJ whole genome shotgun (WGS) entry which is preliminary data.</text>
</comment>
<dbReference type="Proteomes" id="UP000054908">
    <property type="component" value="Unassembled WGS sequence"/>
</dbReference>
<reference evidence="2 3" key="1">
    <citation type="submission" date="2015-11" db="EMBL/GenBank/DDBJ databases">
        <title>Genomic analysis of 38 Legionella species identifies large and diverse effector repertoires.</title>
        <authorList>
            <person name="Burstein D."/>
            <person name="Amaro F."/>
            <person name="Zusman T."/>
            <person name="Lifshitz Z."/>
            <person name="Cohen O."/>
            <person name="Gilbert J.A."/>
            <person name="Pupko T."/>
            <person name="Shuman H.A."/>
            <person name="Segal G."/>
        </authorList>
    </citation>
    <scope>NUCLEOTIDE SEQUENCE [LARGE SCALE GENOMIC DNA]</scope>
    <source>
        <strain evidence="2 3">PX-1-G2-E2</strain>
    </source>
</reference>
<keyword evidence="2" id="KW-0645">Protease</keyword>
<name>A0A0W0W4A7_9GAMM</name>
<keyword evidence="2" id="KW-0031">Aminopeptidase</keyword>
<dbReference type="RefSeq" id="WP_058452200.1">
    <property type="nucleotide sequence ID" value="NZ_CAAAIB010000013.1"/>
</dbReference>
<evidence type="ECO:0000313" key="2">
    <source>
        <dbReference type="EMBL" id="KTD27183.1"/>
    </source>
</evidence>
<keyword evidence="2" id="KW-0378">Hydrolase</keyword>
<protein>
    <submittedName>
        <fullName evidence="2">Proline iminopeptidase</fullName>
        <ecNumber evidence="2">3.4.11.5</ecNumber>
    </submittedName>
</protein>
<dbReference type="InterPro" id="IPR000073">
    <property type="entry name" value="AB_hydrolase_1"/>
</dbReference>
<dbReference type="STRING" id="466.Lmac_1431"/>
<dbReference type="EC" id="3.4.11.5" evidence="2"/>
<evidence type="ECO:0000259" key="1">
    <source>
        <dbReference type="Pfam" id="PF00561"/>
    </source>
</evidence>
<keyword evidence="3" id="KW-1185">Reference proteome</keyword>
<dbReference type="PATRIC" id="fig|466.6.peg.1507"/>
<dbReference type="OrthoDB" id="2086224at2"/>
<dbReference type="InterPro" id="IPR029058">
    <property type="entry name" value="AB_hydrolase_fold"/>
</dbReference>
<gene>
    <name evidence="2" type="primary">pip_1</name>
    <name evidence="2" type="ORF">Lmac_1431</name>
</gene>